<keyword evidence="10" id="KW-1185">Reference proteome</keyword>
<keyword evidence="4 7" id="KW-0547">Nucleotide-binding</keyword>
<dbReference type="PROSITE" id="PS00108">
    <property type="entry name" value="PROTEIN_KINASE_ST"/>
    <property type="match status" value="1"/>
</dbReference>
<dbReference type="SMART" id="SM00220">
    <property type="entry name" value="S_TKc"/>
    <property type="match status" value="1"/>
</dbReference>
<keyword evidence="6 7" id="KW-0067">ATP-binding</keyword>
<dbReference type="SUPFAM" id="SSF56112">
    <property type="entry name" value="Protein kinase-like (PK-like)"/>
    <property type="match status" value="1"/>
</dbReference>
<accession>A0ABP8AR78</accession>
<dbReference type="PANTHER" id="PTHR43289">
    <property type="entry name" value="MITOGEN-ACTIVATED PROTEIN KINASE KINASE KINASE 20-RELATED"/>
    <property type="match status" value="1"/>
</dbReference>
<dbReference type="InterPro" id="IPR017441">
    <property type="entry name" value="Protein_kinase_ATP_BS"/>
</dbReference>
<dbReference type="RefSeq" id="WP_344917744.1">
    <property type="nucleotide sequence ID" value="NZ_BAABAQ010000003.1"/>
</dbReference>
<evidence type="ECO:0000313" key="9">
    <source>
        <dbReference type="EMBL" id="GAA4188104.1"/>
    </source>
</evidence>
<feature type="binding site" evidence="7">
    <location>
        <position position="35"/>
    </location>
    <ligand>
        <name>ATP</name>
        <dbReference type="ChEBI" id="CHEBI:30616"/>
    </ligand>
</feature>
<dbReference type="InterPro" id="IPR011009">
    <property type="entry name" value="Kinase-like_dom_sf"/>
</dbReference>
<reference evidence="10" key="1">
    <citation type="journal article" date="2019" name="Int. J. Syst. Evol. Microbiol.">
        <title>The Global Catalogue of Microorganisms (GCM) 10K type strain sequencing project: providing services to taxonomists for standard genome sequencing and annotation.</title>
        <authorList>
            <consortium name="The Broad Institute Genomics Platform"/>
            <consortium name="The Broad Institute Genome Sequencing Center for Infectious Disease"/>
            <person name="Wu L."/>
            <person name="Ma J."/>
        </authorList>
    </citation>
    <scope>NUCLEOTIDE SEQUENCE [LARGE SCALE GENOMIC DNA]</scope>
    <source>
        <strain evidence="10">JCM 17388</strain>
    </source>
</reference>
<dbReference type="GO" id="GO:0016301">
    <property type="term" value="F:kinase activity"/>
    <property type="evidence" value="ECO:0007669"/>
    <property type="project" value="UniProtKB-KW"/>
</dbReference>
<evidence type="ECO:0000256" key="4">
    <source>
        <dbReference type="ARBA" id="ARBA00022741"/>
    </source>
</evidence>
<dbReference type="Gene3D" id="3.30.200.20">
    <property type="entry name" value="Phosphorylase Kinase, domain 1"/>
    <property type="match status" value="1"/>
</dbReference>
<dbReference type="InterPro" id="IPR008271">
    <property type="entry name" value="Ser/Thr_kinase_AS"/>
</dbReference>
<comment type="caution">
    <text evidence="9">The sequence shown here is derived from an EMBL/GenBank/DDBJ whole genome shotgun (WGS) entry which is preliminary data.</text>
</comment>
<proteinExistence type="predicted"/>
<gene>
    <name evidence="9" type="ORF">GCM10022252_22820</name>
</gene>
<dbReference type="InterPro" id="IPR000719">
    <property type="entry name" value="Prot_kinase_dom"/>
</dbReference>
<organism evidence="9 10">
    <name type="scientific">Streptosporangium oxazolinicum</name>
    <dbReference type="NCBI Taxonomy" id="909287"/>
    <lineage>
        <taxon>Bacteria</taxon>
        <taxon>Bacillati</taxon>
        <taxon>Actinomycetota</taxon>
        <taxon>Actinomycetes</taxon>
        <taxon>Streptosporangiales</taxon>
        <taxon>Streptosporangiaceae</taxon>
        <taxon>Streptosporangium</taxon>
    </lineage>
</organism>
<evidence type="ECO:0000256" key="1">
    <source>
        <dbReference type="ARBA" id="ARBA00012513"/>
    </source>
</evidence>
<evidence type="ECO:0000259" key="8">
    <source>
        <dbReference type="PROSITE" id="PS50011"/>
    </source>
</evidence>
<dbReference type="EC" id="2.7.11.1" evidence="1"/>
<evidence type="ECO:0000256" key="7">
    <source>
        <dbReference type="PROSITE-ProRule" id="PRU10141"/>
    </source>
</evidence>
<dbReference type="PROSITE" id="PS00107">
    <property type="entry name" value="PROTEIN_KINASE_ATP"/>
    <property type="match status" value="1"/>
</dbReference>
<evidence type="ECO:0000256" key="3">
    <source>
        <dbReference type="ARBA" id="ARBA00022679"/>
    </source>
</evidence>
<dbReference type="Pfam" id="PF00069">
    <property type="entry name" value="Pkinase"/>
    <property type="match status" value="1"/>
</dbReference>
<dbReference type="Proteomes" id="UP001501251">
    <property type="component" value="Unassembled WGS sequence"/>
</dbReference>
<sequence length="298" mass="33345">MVAQRYELRQPIGRGGMGELWEGVDTRLRRKVAVKRVRRDRLSEETLRRFKREAQVMALLRHPGVPSVYDFGEDEYGFFLVMEFIDGWPLTHVLDAHERLPVSWAALIGAQLCAVLSTTHYHSLVHRDLKPGNLMLCRDATLVVLDFGVATVLNSPDFSVITGTTGAPGTARYMAPEHVHSGRTSALTDLYSTGCVLYEMLTGERVFQTTGLVAEVGGHVSLTPMRPGALREASVPRELDALVTALLEEDPDKRPQRADEVFHRLLPFVRDLPPLPGVVDRVTRPIHLYAEAVSRFSR</sequence>
<dbReference type="CDD" id="cd14014">
    <property type="entry name" value="STKc_PknB_like"/>
    <property type="match status" value="1"/>
</dbReference>
<feature type="domain" description="Protein kinase" evidence="8">
    <location>
        <begin position="6"/>
        <end position="266"/>
    </location>
</feature>
<keyword evidence="5 9" id="KW-0418">Kinase</keyword>
<dbReference type="PANTHER" id="PTHR43289:SF6">
    <property type="entry name" value="SERINE_THREONINE-PROTEIN KINASE NEKL-3"/>
    <property type="match status" value="1"/>
</dbReference>
<dbReference type="Gene3D" id="1.10.510.10">
    <property type="entry name" value="Transferase(Phosphotransferase) domain 1"/>
    <property type="match status" value="1"/>
</dbReference>
<evidence type="ECO:0000256" key="5">
    <source>
        <dbReference type="ARBA" id="ARBA00022777"/>
    </source>
</evidence>
<keyword evidence="2" id="KW-0723">Serine/threonine-protein kinase</keyword>
<protein>
    <recommendedName>
        <fullName evidence="1">non-specific serine/threonine protein kinase</fullName>
        <ecNumber evidence="1">2.7.11.1</ecNumber>
    </recommendedName>
</protein>
<evidence type="ECO:0000256" key="6">
    <source>
        <dbReference type="ARBA" id="ARBA00022840"/>
    </source>
</evidence>
<evidence type="ECO:0000313" key="10">
    <source>
        <dbReference type="Proteomes" id="UP001501251"/>
    </source>
</evidence>
<name>A0ABP8AR78_9ACTN</name>
<keyword evidence="3" id="KW-0808">Transferase</keyword>
<evidence type="ECO:0000256" key="2">
    <source>
        <dbReference type="ARBA" id="ARBA00022527"/>
    </source>
</evidence>
<dbReference type="PROSITE" id="PS50011">
    <property type="entry name" value="PROTEIN_KINASE_DOM"/>
    <property type="match status" value="1"/>
</dbReference>
<dbReference type="EMBL" id="BAABAQ010000003">
    <property type="protein sequence ID" value="GAA4188104.1"/>
    <property type="molecule type" value="Genomic_DNA"/>
</dbReference>